<feature type="non-terminal residue" evidence="3">
    <location>
        <position position="1"/>
    </location>
</feature>
<organism evidence="3 4">
    <name type="scientific">Eragrostis curvula</name>
    <name type="common">weeping love grass</name>
    <dbReference type="NCBI Taxonomy" id="38414"/>
    <lineage>
        <taxon>Eukaryota</taxon>
        <taxon>Viridiplantae</taxon>
        <taxon>Streptophyta</taxon>
        <taxon>Embryophyta</taxon>
        <taxon>Tracheophyta</taxon>
        <taxon>Spermatophyta</taxon>
        <taxon>Magnoliopsida</taxon>
        <taxon>Liliopsida</taxon>
        <taxon>Poales</taxon>
        <taxon>Poaceae</taxon>
        <taxon>PACMAD clade</taxon>
        <taxon>Chloridoideae</taxon>
        <taxon>Eragrostideae</taxon>
        <taxon>Eragrostidinae</taxon>
        <taxon>Eragrostis</taxon>
    </lineage>
</organism>
<keyword evidence="1" id="KW-0175">Coiled coil</keyword>
<feature type="coiled-coil region" evidence="1">
    <location>
        <begin position="6"/>
        <end position="136"/>
    </location>
</feature>
<accession>A0A5J9VXE7</accession>
<dbReference type="AlphaFoldDB" id="A0A5J9VXE7"/>
<comment type="caution">
    <text evidence="3">The sequence shown here is derived from an EMBL/GenBank/DDBJ whole genome shotgun (WGS) entry which is preliminary data.</text>
</comment>
<evidence type="ECO:0000313" key="4">
    <source>
        <dbReference type="Proteomes" id="UP000324897"/>
    </source>
</evidence>
<dbReference type="EMBL" id="RWGY01000007">
    <property type="protein sequence ID" value="TVU40316.1"/>
    <property type="molecule type" value="Genomic_DNA"/>
</dbReference>
<evidence type="ECO:0000256" key="2">
    <source>
        <dbReference type="SAM" id="MobiDB-lite"/>
    </source>
</evidence>
<dbReference type="Proteomes" id="UP000324897">
    <property type="component" value="Chromosome 4"/>
</dbReference>
<keyword evidence="4" id="KW-1185">Reference proteome</keyword>
<name>A0A5J9VXE7_9POAL</name>
<gene>
    <name evidence="3" type="ORF">EJB05_13774</name>
</gene>
<proteinExistence type="predicted"/>
<evidence type="ECO:0000313" key="3">
    <source>
        <dbReference type="EMBL" id="TVU40316.1"/>
    </source>
</evidence>
<reference evidence="3 4" key="1">
    <citation type="journal article" date="2019" name="Sci. Rep.">
        <title>A high-quality genome of Eragrostis curvula grass provides insights into Poaceae evolution and supports new strategies to enhance forage quality.</title>
        <authorList>
            <person name="Carballo J."/>
            <person name="Santos B.A.C.M."/>
            <person name="Zappacosta D."/>
            <person name="Garbus I."/>
            <person name="Selva J.P."/>
            <person name="Gallo C.A."/>
            <person name="Diaz A."/>
            <person name="Albertini E."/>
            <person name="Caccamo M."/>
            <person name="Echenique V."/>
        </authorList>
    </citation>
    <scope>NUCLEOTIDE SEQUENCE [LARGE SCALE GENOMIC DNA]</scope>
    <source>
        <strain evidence="4">cv. Victoria</strain>
        <tissue evidence="3">Leaf</tissue>
    </source>
</reference>
<dbReference type="Gramene" id="TVU40316">
    <property type="protein sequence ID" value="TVU40316"/>
    <property type="gene ID" value="EJB05_13774"/>
</dbReference>
<sequence>MAMAELAGKEQELRTSKDDIARLKQELHIARQERELQSSKQEELVQLKLELQVAREDRAATEAHVKELQKDVARLSEELRMEKQAYVKQLKKANEQHSADFVRLSKELRMAKEAHVKELEKANTAHSADVARLGKELRMAKEAHAKQLETVKAEHEADSRVSFSGQQPRYIKGLRGMRKLAIDMYPDVVDPLKLNHQLLSKNGNNLAGGLQGTASKAPAEDQ</sequence>
<protein>
    <submittedName>
        <fullName evidence="3">Uncharacterized protein</fullName>
    </submittedName>
</protein>
<feature type="region of interest" description="Disordered" evidence="2">
    <location>
        <begin position="200"/>
        <end position="222"/>
    </location>
</feature>
<evidence type="ECO:0000256" key="1">
    <source>
        <dbReference type="SAM" id="Coils"/>
    </source>
</evidence>